<keyword evidence="4" id="KW-1185">Reference proteome</keyword>
<organism evidence="2 5">
    <name type="scientific">Ralstonia flatus</name>
    <dbReference type="NCBI Taxonomy" id="3058601"/>
    <lineage>
        <taxon>Bacteria</taxon>
        <taxon>Pseudomonadati</taxon>
        <taxon>Pseudomonadota</taxon>
        <taxon>Betaproteobacteria</taxon>
        <taxon>Burkholderiales</taxon>
        <taxon>Burkholderiaceae</taxon>
        <taxon>Ralstonia</taxon>
    </lineage>
</organism>
<dbReference type="EMBL" id="CAUDKO010000005">
    <property type="protein sequence ID" value="CAJ0872876.1"/>
    <property type="molecule type" value="Genomic_DNA"/>
</dbReference>
<dbReference type="Gene3D" id="3.10.450.50">
    <property type="match status" value="1"/>
</dbReference>
<dbReference type="Proteomes" id="UP001190491">
    <property type="component" value="Unassembled WGS sequence"/>
</dbReference>
<accession>A0AAD2BZZ6</accession>
<dbReference type="Proteomes" id="UP001189792">
    <property type="component" value="Unassembled WGS sequence"/>
</dbReference>
<sequence length="165" mass="18341">MNCAGCCSRSNTLSSTFIAMPRFARLFEAAEDILEAYRDALKRRDADGALKLWLDEDSVSFILPDGQRLHGHEQLRGCLDALVEKNPVWIECLSQQVHSSLGVSIFEATEALRFSATATEADLYVHTTYVLMQNHEGWRIAHVHSSQAAEERVAASIASVTHSLH</sequence>
<gene>
    <name evidence="3" type="ORF">R77564_02904</name>
    <name evidence="2" type="ORF">R77567_02605</name>
</gene>
<evidence type="ECO:0000313" key="4">
    <source>
        <dbReference type="Proteomes" id="UP001189792"/>
    </source>
</evidence>
<evidence type="ECO:0000259" key="1">
    <source>
        <dbReference type="Pfam" id="PF13474"/>
    </source>
</evidence>
<evidence type="ECO:0000313" key="5">
    <source>
        <dbReference type="Proteomes" id="UP001190491"/>
    </source>
</evidence>
<dbReference type="SUPFAM" id="SSF54427">
    <property type="entry name" value="NTF2-like"/>
    <property type="match status" value="1"/>
</dbReference>
<protein>
    <recommendedName>
        <fullName evidence="1">SnoaL-like domain-containing protein</fullName>
    </recommendedName>
</protein>
<dbReference type="InterPro" id="IPR037401">
    <property type="entry name" value="SnoaL-like"/>
</dbReference>
<evidence type="ECO:0000313" key="2">
    <source>
        <dbReference type="EMBL" id="CAJ0872876.1"/>
    </source>
</evidence>
<dbReference type="AlphaFoldDB" id="A0AAD2BZZ6"/>
<evidence type="ECO:0000313" key="3">
    <source>
        <dbReference type="EMBL" id="CAJ0884053.1"/>
    </source>
</evidence>
<proteinExistence type="predicted"/>
<feature type="domain" description="SnoaL-like" evidence="1">
    <location>
        <begin position="31"/>
        <end position="149"/>
    </location>
</feature>
<comment type="caution">
    <text evidence="2">The sequence shown here is derived from an EMBL/GenBank/DDBJ whole genome shotgun (WGS) entry which is preliminary data.</text>
</comment>
<dbReference type="Pfam" id="PF13474">
    <property type="entry name" value="SnoaL_3"/>
    <property type="match status" value="1"/>
</dbReference>
<reference evidence="2 4" key="1">
    <citation type="submission" date="2023-07" db="EMBL/GenBank/DDBJ databases">
        <authorList>
            <person name="Peeters C."/>
        </authorList>
    </citation>
    <scope>NUCLEOTIDE SEQUENCE</scope>
    <source>
        <strain evidence="3 4">LMG 32965</strain>
        <strain evidence="2">R-77567</strain>
    </source>
</reference>
<dbReference type="EMBL" id="CAUDLI010000005">
    <property type="protein sequence ID" value="CAJ0884053.1"/>
    <property type="molecule type" value="Genomic_DNA"/>
</dbReference>
<name>A0AAD2BZZ6_9RALS</name>
<dbReference type="InterPro" id="IPR032710">
    <property type="entry name" value="NTF2-like_dom_sf"/>
</dbReference>